<feature type="transmembrane region" description="Helical" evidence="5">
    <location>
        <begin position="382"/>
        <end position="403"/>
    </location>
</feature>
<reference evidence="7" key="1">
    <citation type="submission" date="2015-08" db="EMBL/GenBank/DDBJ databases">
        <title>Draft genome sequence of Komagataeibacter europaeus CECT 8546 a cellulose producer strain from vinegar produced by the traditional method.</title>
        <authorList>
            <person name="Poehlein A."/>
            <person name="Valera M.J."/>
            <person name="Haack F.S."/>
            <person name="Mas A."/>
            <person name="Daniel R."/>
            <person name="Streit W.R."/>
            <person name="Mateo E."/>
        </authorList>
    </citation>
    <scope>NUCLEOTIDE SEQUENCE [LARGE SCALE GENOMIC DNA]</scope>
    <source>
        <strain evidence="7">CECT 8546</strain>
    </source>
</reference>
<dbReference type="GO" id="GO:0016020">
    <property type="term" value="C:membrane"/>
    <property type="evidence" value="ECO:0007669"/>
    <property type="project" value="UniProtKB-SubCell"/>
</dbReference>
<dbReference type="GO" id="GO:0022857">
    <property type="term" value="F:transmembrane transporter activity"/>
    <property type="evidence" value="ECO:0007669"/>
    <property type="project" value="InterPro"/>
</dbReference>
<feature type="transmembrane region" description="Helical" evidence="5">
    <location>
        <begin position="294"/>
        <end position="314"/>
    </location>
</feature>
<keyword evidence="8" id="KW-1185">Reference proteome</keyword>
<feature type="transmembrane region" description="Helical" evidence="5">
    <location>
        <begin position="261"/>
        <end position="282"/>
    </location>
</feature>
<sequence>MTSVTGSRIHSRRRGCVVALLMAAGAISYIDRSALSVGNTTIAADMHFSDTQMGWMLSAFAWAYLVCQVPAGLVSDRWGGRIVLGISLIIWSLAQIAFGLVSSLWAFFACRAFLGAGEAPLFLAGTGVITRWFRAEERGRPIGLFNASATLGPAMAPPLLLLIMSMWGWRGMSVAVGCVSLVLAFVWLTVYRDPAQAMAARHRSDVRRPFPMQLLRQRSTWVMTGGFVGIVYITWLYGAWLPAYLQKAHHLTLRQASLLSALPQMFGFVGSITGGFLTDWLGRRGVSPVVACRTPLVWGLVCASIMTVLTGLVPFLGLSIALICIALFAGGIAMTCGWALGAVVVTEDCVATMESIQNTGGSLGGALAPALTGMIADHFRSFVPSLLVAGVIGLLCAGIYRYGLNE</sequence>
<dbReference type="AlphaFoldDB" id="A0A0M0EKP9"/>
<accession>A0A0M0EKP9</accession>
<evidence type="ECO:0000256" key="5">
    <source>
        <dbReference type="SAM" id="Phobius"/>
    </source>
</evidence>
<dbReference type="InterPro" id="IPR011701">
    <property type="entry name" value="MFS"/>
</dbReference>
<dbReference type="InterPro" id="IPR050382">
    <property type="entry name" value="MFS_Na/Anion_cotransporter"/>
</dbReference>
<dbReference type="Gene3D" id="1.20.1250.20">
    <property type="entry name" value="MFS general substrate transporter like domains"/>
    <property type="match status" value="2"/>
</dbReference>
<feature type="transmembrane region" description="Helical" evidence="5">
    <location>
        <begin position="113"/>
        <end position="133"/>
    </location>
</feature>
<feature type="transmembrane region" description="Helical" evidence="5">
    <location>
        <begin position="82"/>
        <end position="107"/>
    </location>
</feature>
<keyword evidence="4 5" id="KW-0472">Membrane</keyword>
<feature type="transmembrane region" description="Helical" evidence="5">
    <location>
        <begin position="52"/>
        <end position="75"/>
    </location>
</feature>
<dbReference type="Proteomes" id="UP000037566">
    <property type="component" value="Unassembled WGS sequence"/>
</dbReference>
<evidence type="ECO:0000256" key="3">
    <source>
        <dbReference type="ARBA" id="ARBA00022989"/>
    </source>
</evidence>
<evidence type="ECO:0000313" key="8">
    <source>
        <dbReference type="Proteomes" id="UP000037566"/>
    </source>
</evidence>
<dbReference type="CDD" id="cd17319">
    <property type="entry name" value="MFS_ExuT_GudP_like"/>
    <property type="match status" value="1"/>
</dbReference>
<evidence type="ECO:0000256" key="2">
    <source>
        <dbReference type="ARBA" id="ARBA00022692"/>
    </source>
</evidence>
<dbReference type="InterPro" id="IPR020846">
    <property type="entry name" value="MFS_dom"/>
</dbReference>
<dbReference type="OrthoDB" id="272777at2"/>
<dbReference type="PROSITE" id="PS50850">
    <property type="entry name" value="MFS"/>
    <property type="match status" value="1"/>
</dbReference>
<dbReference type="InterPro" id="IPR036259">
    <property type="entry name" value="MFS_trans_sf"/>
</dbReference>
<proteinExistence type="predicted"/>
<keyword evidence="3 5" id="KW-1133">Transmembrane helix</keyword>
<feature type="transmembrane region" description="Helical" evidence="5">
    <location>
        <begin position="320"/>
        <end position="346"/>
    </location>
</feature>
<dbReference type="PANTHER" id="PTHR11662">
    <property type="entry name" value="SOLUTE CARRIER FAMILY 17"/>
    <property type="match status" value="1"/>
</dbReference>
<gene>
    <name evidence="7" type="primary">yjjL1</name>
    <name evidence="7" type="ORF">KOEU_05370</name>
</gene>
<evidence type="ECO:0000313" key="7">
    <source>
        <dbReference type="EMBL" id="KON65850.1"/>
    </source>
</evidence>
<dbReference type="STRING" id="33995.KOEU_05370"/>
<organism evidence="7 8">
    <name type="scientific">Komagataeibacter europaeus</name>
    <name type="common">Gluconacetobacter europaeus</name>
    <dbReference type="NCBI Taxonomy" id="33995"/>
    <lineage>
        <taxon>Bacteria</taxon>
        <taxon>Pseudomonadati</taxon>
        <taxon>Pseudomonadota</taxon>
        <taxon>Alphaproteobacteria</taxon>
        <taxon>Acetobacterales</taxon>
        <taxon>Acetobacteraceae</taxon>
        <taxon>Komagataeibacter</taxon>
    </lineage>
</organism>
<dbReference type="RefSeq" id="WP_082266929.1">
    <property type="nucleotide sequence ID" value="NZ_LHUQ01000002.1"/>
</dbReference>
<dbReference type="PANTHER" id="PTHR11662:SF399">
    <property type="entry name" value="FI19708P1-RELATED"/>
    <property type="match status" value="1"/>
</dbReference>
<protein>
    <submittedName>
        <fullName evidence="7">L-galactonate transporter</fullName>
    </submittedName>
</protein>
<comment type="subcellular location">
    <subcellularLocation>
        <location evidence="1">Membrane</location>
        <topology evidence="1">Multi-pass membrane protein</topology>
    </subcellularLocation>
</comment>
<evidence type="ECO:0000256" key="1">
    <source>
        <dbReference type="ARBA" id="ARBA00004141"/>
    </source>
</evidence>
<dbReference type="EMBL" id="LHUQ01000002">
    <property type="protein sequence ID" value="KON65850.1"/>
    <property type="molecule type" value="Genomic_DNA"/>
</dbReference>
<keyword evidence="2 5" id="KW-0812">Transmembrane</keyword>
<feature type="domain" description="Major facilitator superfamily (MFS) profile" evidence="6">
    <location>
        <begin position="17"/>
        <end position="406"/>
    </location>
</feature>
<comment type="caution">
    <text evidence="7">The sequence shown here is derived from an EMBL/GenBank/DDBJ whole genome shotgun (WGS) entry which is preliminary data.</text>
</comment>
<feature type="transmembrane region" description="Helical" evidence="5">
    <location>
        <begin position="221"/>
        <end position="241"/>
    </location>
</feature>
<evidence type="ECO:0000259" key="6">
    <source>
        <dbReference type="PROSITE" id="PS50850"/>
    </source>
</evidence>
<dbReference type="SUPFAM" id="SSF103473">
    <property type="entry name" value="MFS general substrate transporter"/>
    <property type="match status" value="1"/>
</dbReference>
<dbReference type="PATRIC" id="fig|33995.3.peg.593"/>
<evidence type="ECO:0000256" key="4">
    <source>
        <dbReference type="ARBA" id="ARBA00023136"/>
    </source>
</evidence>
<dbReference type="Pfam" id="PF07690">
    <property type="entry name" value="MFS_1"/>
    <property type="match status" value="1"/>
</dbReference>
<feature type="transmembrane region" description="Helical" evidence="5">
    <location>
        <begin position="173"/>
        <end position="191"/>
    </location>
</feature>
<feature type="transmembrane region" description="Helical" evidence="5">
    <location>
        <begin position="145"/>
        <end position="167"/>
    </location>
</feature>
<name>A0A0M0EKP9_KOMEU</name>